<dbReference type="AlphaFoldDB" id="H1SFZ8"/>
<evidence type="ECO:0000256" key="1">
    <source>
        <dbReference type="ARBA" id="ARBA00010990"/>
    </source>
</evidence>
<gene>
    <name evidence="5" type="ORF">OR16_36485</name>
</gene>
<dbReference type="Proteomes" id="UP000005808">
    <property type="component" value="Unassembled WGS sequence"/>
</dbReference>
<reference evidence="5 6" key="1">
    <citation type="journal article" date="2012" name="J. Bacteriol.">
        <title>De Novo Genome Project of Cupriavidus basilensis OR16.</title>
        <authorList>
            <person name="Cserhati M."/>
            <person name="Kriszt B."/>
            <person name="Szoboszlay S."/>
            <person name="Toth A."/>
            <person name="Szabo I."/>
            <person name="Tancsics A."/>
            <person name="Nagy I."/>
            <person name="Horvath B."/>
            <person name="Nagy I."/>
            <person name="Kukolya J."/>
        </authorList>
    </citation>
    <scope>NUCLEOTIDE SEQUENCE [LARGE SCALE GENOMIC DNA]</scope>
    <source>
        <strain evidence="5 6">OR16</strain>
    </source>
</reference>
<keyword evidence="2 5" id="KW-0808">Transferase</keyword>
<dbReference type="Pfam" id="PF22624">
    <property type="entry name" value="AASDHPPT_N"/>
    <property type="match status" value="1"/>
</dbReference>
<evidence type="ECO:0000259" key="4">
    <source>
        <dbReference type="Pfam" id="PF22624"/>
    </source>
</evidence>
<evidence type="ECO:0000313" key="5">
    <source>
        <dbReference type="EMBL" id="EHP38554.1"/>
    </source>
</evidence>
<dbReference type="InterPro" id="IPR055066">
    <property type="entry name" value="AASDHPPT_N"/>
</dbReference>
<dbReference type="InterPro" id="IPR008278">
    <property type="entry name" value="4-PPantetheinyl_Trfase_dom"/>
</dbReference>
<dbReference type="EMBL" id="AHJE01000117">
    <property type="protein sequence ID" value="EHP38554.1"/>
    <property type="molecule type" value="Genomic_DNA"/>
</dbReference>
<name>H1SFZ8_9BURK</name>
<comment type="similarity">
    <text evidence="1">Belongs to the P-Pant transferase superfamily. Gsp/Sfp/HetI/AcpT family.</text>
</comment>
<dbReference type="GO" id="GO:0005829">
    <property type="term" value="C:cytosol"/>
    <property type="evidence" value="ECO:0007669"/>
    <property type="project" value="TreeGrafter"/>
</dbReference>
<dbReference type="Pfam" id="PF01648">
    <property type="entry name" value="ACPS"/>
    <property type="match status" value="1"/>
</dbReference>
<feature type="domain" description="4'-phosphopantetheinyl transferase N-terminal" evidence="4">
    <location>
        <begin position="2"/>
        <end position="79"/>
    </location>
</feature>
<evidence type="ECO:0000259" key="3">
    <source>
        <dbReference type="Pfam" id="PF01648"/>
    </source>
</evidence>
<dbReference type="InterPro" id="IPR037143">
    <property type="entry name" value="4-PPantetheinyl_Trfase_dom_sf"/>
</dbReference>
<dbReference type="PATRIC" id="fig|1127483.3.peg.7282"/>
<feature type="domain" description="4'-phosphopantetheinyl transferase" evidence="3">
    <location>
        <begin position="87"/>
        <end position="164"/>
    </location>
</feature>
<sequence length="216" mass="23302">MIECLNAEEQAHAANLRLQSDRLRYAATRAALRALLGRRLGLPADSLRFETGPHGKPWLDISAAPGFNVSHAGDFAWIALAEGGGEVGVDIERIDPGLGQDSLREMAAHCLTARERDWLETMPAAAWPEAFHLLWTAKEALLKALGLGIADHLQHVSVAVDTKQGDVGDAHGARWLTVRPESGQLAAHAAALARTRLYRLDAPPGYAAAMAWLPPF</sequence>
<dbReference type="SUPFAM" id="SSF56214">
    <property type="entry name" value="4'-phosphopantetheinyl transferase"/>
    <property type="match status" value="2"/>
</dbReference>
<protein>
    <submittedName>
        <fullName evidence="5">4'-phosphopantetheinyl transferase</fullName>
    </submittedName>
</protein>
<proteinExistence type="inferred from homology"/>
<comment type="caution">
    <text evidence="5">The sequence shown here is derived from an EMBL/GenBank/DDBJ whole genome shotgun (WGS) entry which is preliminary data.</text>
</comment>
<evidence type="ECO:0000256" key="2">
    <source>
        <dbReference type="ARBA" id="ARBA00022679"/>
    </source>
</evidence>
<accession>H1SFZ8</accession>
<evidence type="ECO:0000313" key="6">
    <source>
        <dbReference type="Proteomes" id="UP000005808"/>
    </source>
</evidence>
<dbReference type="PANTHER" id="PTHR12215:SF10">
    <property type="entry name" value="L-AMINOADIPATE-SEMIALDEHYDE DEHYDROGENASE-PHOSPHOPANTETHEINYL TRANSFERASE"/>
    <property type="match status" value="1"/>
</dbReference>
<dbReference type="GO" id="GO:0019878">
    <property type="term" value="P:lysine biosynthetic process via aminoadipic acid"/>
    <property type="evidence" value="ECO:0007669"/>
    <property type="project" value="TreeGrafter"/>
</dbReference>
<dbReference type="PANTHER" id="PTHR12215">
    <property type="entry name" value="PHOSPHOPANTETHEINE TRANSFERASE"/>
    <property type="match status" value="1"/>
</dbReference>
<dbReference type="InterPro" id="IPR050559">
    <property type="entry name" value="P-Pant_transferase_sf"/>
</dbReference>
<dbReference type="Gene3D" id="3.90.470.20">
    <property type="entry name" value="4'-phosphopantetheinyl transferase domain"/>
    <property type="match status" value="1"/>
</dbReference>
<dbReference type="GO" id="GO:0000287">
    <property type="term" value="F:magnesium ion binding"/>
    <property type="evidence" value="ECO:0007669"/>
    <property type="project" value="InterPro"/>
</dbReference>
<dbReference type="GO" id="GO:0008897">
    <property type="term" value="F:holo-[acyl-carrier-protein] synthase activity"/>
    <property type="evidence" value="ECO:0007669"/>
    <property type="project" value="InterPro"/>
</dbReference>
<organism evidence="5 6">
    <name type="scientific">Cupriavidus basilensis OR16</name>
    <dbReference type="NCBI Taxonomy" id="1127483"/>
    <lineage>
        <taxon>Bacteria</taxon>
        <taxon>Pseudomonadati</taxon>
        <taxon>Pseudomonadota</taxon>
        <taxon>Betaproteobacteria</taxon>
        <taxon>Burkholderiales</taxon>
        <taxon>Burkholderiaceae</taxon>
        <taxon>Cupriavidus</taxon>
    </lineage>
</organism>